<evidence type="ECO:0000313" key="5">
    <source>
        <dbReference type="Proteomes" id="UP000037460"/>
    </source>
</evidence>
<protein>
    <submittedName>
        <fullName evidence="4">Uncharacterized protein</fullName>
    </submittedName>
</protein>
<name>A0A0M0JJH3_9EUKA</name>
<proteinExistence type="predicted"/>
<evidence type="ECO:0000256" key="2">
    <source>
        <dbReference type="ARBA" id="ARBA00022840"/>
    </source>
</evidence>
<organism evidence="4 5">
    <name type="scientific">Chrysochromulina tobinii</name>
    <dbReference type="NCBI Taxonomy" id="1460289"/>
    <lineage>
        <taxon>Eukaryota</taxon>
        <taxon>Haptista</taxon>
        <taxon>Haptophyta</taxon>
        <taxon>Prymnesiophyceae</taxon>
        <taxon>Prymnesiales</taxon>
        <taxon>Chrysochromulinaceae</taxon>
        <taxon>Chrysochromulina</taxon>
    </lineage>
</organism>
<dbReference type="InterPro" id="IPR013126">
    <property type="entry name" value="Hsp_70_fam"/>
</dbReference>
<dbReference type="InterPro" id="IPR029047">
    <property type="entry name" value="HSP70_peptide-bd_sf"/>
</dbReference>
<dbReference type="SUPFAM" id="SSF100920">
    <property type="entry name" value="Heat shock protein 70kD (HSP70), peptide-binding domain"/>
    <property type="match status" value="1"/>
</dbReference>
<keyword evidence="5" id="KW-1185">Reference proteome</keyword>
<comment type="caution">
    <text evidence="4">The sequence shown here is derived from an EMBL/GenBank/DDBJ whole genome shotgun (WGS) entry which is preliminary data.</text>
</comment>
<gene>
    <name evidence="4" type="ORF">Ctob_012296</name>
</gene>
<sequence>MPAGVTPTWEYWDPESSANAFRGKEIMIAPPMQLETATTTYRKNYPLHPVWVRHQEKVNHLNRPVPSYPMTTSSREFYKEHKNAVPPMSAAAKYPQPMFAPKFSVSTTSRDTMGKPNDDAYQRPQSAFGRPPPFKPNNAPLGTTTQRADFLEWKPQAKHPHHGEGPHPTKPTKFQSETTSRETFRPPPPQPPAAPAHERPPYKVTPAGPEYTTTYRQAYEIIPLPKGIVGGIGLQVASGPYKKGGTGGHYEPMIKQGAPAPQVAQKTFTTTADEQTTADIVVVTKREDRPDGVVLGFFRLAGLKKGPQGIPKIEVILKLQNEKTLHASATYVQGGKKTALTFVSAGPKAPPLRSVTDLSEVPH</sequence>
<keyword evidence="1" id="KW-0547">Nucleotide-binding</keyword>
<dbReference type="GO" id="GO:0005524">
    <property type="term" value="F:ATP binding"/>
    <property type="evidence" value="ECO:0007669"/>
    <property type="project" value="UniProtKB-KW"/>
</dbReference>
<evidence type="ECO:0000256" key="1">
    <source>
        <dbReference type="ARBA" id="ARBA00022741"/>
    </source>
</evidence>
<evidence type="ECO:0000256" key="3">
    <source>
        <dbReference type="SAM" id="MobiDB-lite"/>
    </source>
</evidence>
<dbReference type="EMBL" id="JWZX01002812">
    <property type="protein sequence ID" value="KOO26734.1"/>
    <property type="molecule type" value="Genomic_DNA"/>
</dbReference>
<feature type="region of interest" description="Disordered" evidence="3">
    <location>
        <begin position="156"/>
        <end position="209"/>
    </location>
</feature>
<feature type="compositionally biased region" description="Pro residues" evidence="3">
    <location>
        <begin position="185"/>
        <end position="194"/>
    </location>
</feature>
<dbReference type="Proteomes" id="UP000037460">
    <property type="component" value="Unassembled WGS sequence"/>
</dbReference>
<accession>A0A0M0JJH3</accession>
<reference evidence="5" key="1">
    <citation type="journal article" date="2015" name="PLoS Genet.">
        <title>Genome Sequence and Transcriptome Analyses of Chrysochromulina tobin: Metabolic Tools for Enhanced Algal Fitness in the Prominent Order Prymnesiales (Haptophyceae).</title>
        <authorList>
            <person name="Hovde B.T."/>
            <person name="Deodato C.R."/>
            <person name="Hunsperger H.M."/>
            <person name="Ryken S.A."/>
            <person name="Yost W."/>
            <person name="Jha R.K."/>
            <person name="Patterson J."/>
            <person name="Monnat R.J. Jr."/>
            <person name="Barlow S.B."/>
            <person name="Starkenburg S.R."/>
            <person name="Cattolico R.A."/>
        </authorList>
    </citation>
    <scope>NUCLEOTIDE SEQUENCE</scope>
    <source>
        <strain evidence="5">CCMP291</strain>
    </source>
</reference>
<dbReference type="AlphaFoldDB" id="A0A0M0JJH3"/>
<evidence type="ECO:0000313" key="4">
    <source>
        <dbReference type="EMBL" id="KOO26734.1"/>
    </source>
</evidence>
<dbReference type="Gene3D" id="2.60.34.10">
    <property type="entry name" value="Substrate Binding Domain Of DNAk, Chain A, domain 1"/>
    <property type="match status" value="1"/>
</dbReference>
<keyword evidence="2" id="KW-0067">ATP-binding</keyword>
<dbReference type="GO" id="GO:0140662">
    <property type="term" value="F:ATP-dependent protein folding chaperone"/>
    <property type="evidence" value="ECO:0007669"/>
    <property type="project" value="InterPro"/>
</dbReference>
<feature type="compositionally biased region" description="Basic and acidic residues" evidence="3">
    <location>
        <begin position="112"/>
        <end position="121"/>
    </location>
</feature>
<feature type="region of interest" description="Disordered" evidence="3">
    <location>
        <begin position="102"/>
        <end position="143"/>
    </location>
</feature>
<dbReference type="Pfam" id="PF00012">
    <property type="entry name" value="HSP70"/>
    <property type="match status" value="1"/>
</dbReference>